<proteinExistence type="predicted"/>
<dbReference type="EMBL" id="KK112649">
    <property type="protein sequence ID" value="KFM58197.1"/>
    <property type="molecule type" value="Genomic_DNA"/>
</dbReference>
<accession>A0A087SZA8</accession>
<feature type="non-terminal residue" evidence="1">
    <location>
        <position position="104"/>
    </location>
</feature>
<name>A0A087SZA8_STEMI</name>
<sequence>MAFGEMKKAANEDEEEEYHSRLSYTFINNNTILEHLSQYLGREVVPPDDIPEDFWELEKSDSIVRDLVILKRYIDFLSLILNTLKEIKPVELSYLEDFIPSNGI</sequence>
<reference evidence="1 2" key="1">
    <citation type="submission" date="2013-11" db="EMBL/GenBank/DDBJ databases">
        <title>Genome sequencing of Stegodyphus mimosarum.</title>
        <authorList>
            <person name="Bechsgaard J."/>
        </authorList>
    </citation>
    <scope>NUCLEOTIDE SEQUENCE [LARGE SCALE GENOMIC DNA]</scope>
</reference>
<gene>
    <name evidence="1" type="ORF">X975_06680</name>
</gene>
<organism evidence="1 2">
    <name type="scientific">Stegodyphus mimosarum</name>
    <name type="common">African social velvet spider</name>
    <dbReference type="NCBI Taxonomy" id="407821"/>
    <lineage>
        <taxon>Eukaryota</taxon>
        <taxon>Metazoa</taxon>
        <taxon>Ecdysozoa</taxon>
        <taxon>Arthropoda</taxon>
        <taxon>Chelicerata</taxon>
        <taxon>Arachnida</taxon>
        <taxon>Araneae</taxon>
        <taxon>Araneomorphae</taxon>
        <taxon>Entelegynae</taxon>
        <taxon>Eresoidea</taxon>
        <taxon>Eresidae</taxon>
        <taxon>Stegodyphus</taxon>
    </lineage>
</organism>
<evidence type="ECO:0000313" key="2">
    <source>
        <dbReference type="Proteomes" id="UP000054359"/>
    </source>
</evidence>
<keyword evidence="2" id="KW-1185">Reference proteome</keyword>
<protein>
    <submittedName>
        <fullName evidence="1">Uncharacterized protein</fullName>
    </submittedName>
</protein>
<evidence type="ECO:0000313" key="1">
    <source>
        <dbReference type="EMBL" id="KFM58197.1"/>
    </source>
</evidence>
<dbReference type="OrthoDB" id="10349545at2759"/>
<dbReference type="Proteomes" id="UP000054359">
    <property type="component" value="Unassembled WGS sequence"/>
</dbReference>
<dbReference type="AlphaFoldDB" id="A0A087SZA8"/>